<dbReference type="EC" id="3.1.26.4" evidence="5 13"/>
<evidence type="ECO:0000256" key="9">
    <source>
        <dbReference type="ARBA" id="ARBA00022723"/>
    </source>
</evidence>
<dbReference type="CDD" id="cd07182">
    <property type="entry name" value="RNase_HII_bacteria_HII_like"/>
    <property type="match status" value="1"/>
</dbReference>
<feature type="binding site" evidence="13 14">
    <location>
        <position position="125"/>
    </location>
    <ligand>
        <name>a divalent metal cation</name>
        <dbReference type="ChEBI" id="CHEBI:60240"/>
    </ligand>
</feature>
<dbReference type="EMBL" id="FUYE01000015">
    <property type="protein sequence ID" value="SKB03629.1"/>
    <property type="molecule type" value="Genomic_DNA"/>
</dbReference>
<gene>
    <name evidence="13" type="primary">rnhB</name>
    <name evidence="17" type="ORF">SAMN02745166_03861</name>
</gene>
<evidence type="ECO:0000313" key="18">
    <source>
        <dbReference type="Proteomes" id="UP000190774"/>
    </source>
</evidence>
<evidence type="ECO:0000256" key="13">
    <source>
        <dbReference type="HAMAP-Rule" id="MF_00052"/>
    </source>
</evidence>
<proteinExistence type="inferred from homology"/>
<dbReference type="GO" id="GO:0032299">
    <property type="term" value="C:ribonuclease H2 complex"/>
    <property type="evidence" value="ECO:0007669"/>
    <property type="project" value="TreeGrafter"/>
</dbReference>
<dbReference type="OrthoDB" id="9803420at2"/>
<keyword evidence="10 13" id="KW-0255">Endonuclease</keyword>
<dbReference type="PROSITE" id="PS51975">
    <property type="entry name" value="RNASE_H_2"/>
    <property type="match status" value="1"/>
</dbReference>
<comment type="function">
    <text evidence="2 13 15">Endonuclease that specifically degrades the RNA of RNA-DNA hybrids.</text>
</comment>
<dbReference type="GO" id="GO:0006298">
    <property type="term" value="P:mismatch repair"/>
    <property type="evidence" value="ECO:0007669"/>
    <property type="project" value="TreeGrafter"/>
</dbReference>
<dbReference type="GO" id="GO:0030145">
    <property type="term" value="F:manganese ion binding"/>
    <property type="evidence" value="ECO:0007669"/>
    <property type="project" value="UniProtKB-UniRule"/>
</dbReference>
<evidence type="ECO:0000256" key="11">
    <source>
        <dbReference type="ARBA" id="ARBA00022801"/>
    </source>
</evidence>
<sequence>MMSDGDMGSAMPSLVHENKLRAAGHVRIAGIDEAGRGPLAGPVSVAAVVLPQRFRHKVLDDSKKLTHATRELLYEELTNDSRIHWHCELIGVAEIDRLNILQATWLGMRRCALALTPNPCAVLIDGKPVRDFPLPQVALVKGDSLSYSIAAASIIAKVTRDRLMTQLAETYPGYGFEVHKGYPTPAHQAALKRLGPCPEHRRSFAPVAQMELSLWG</sequence>
<dbReference type="Proteomes" id="UP000190774">
    <property type="component" value="Unassembled WGS sequence"/>
</dbReference>
<evidence type="ECO:0000256" key="3">
    <source>
        <dbReference type="ARBA" id="ARBA00004496"/>
    </source>
</evidence>
<keyword evidence="12 13" id="KW-0464">Manganese</keyword>
<protein>
    <recommendedName>
        <fullName evidence="6 13">Ribonuclease HII</fullName>
        <shortName evidence="13">RNase HII</shortName>
        <ecNumber evidence="5 13">3.1.26.4</ecNumber>
    </recommendedName>
</protein>
<comment type="similarity">
    <text evidence="4">Belongs to the RNase HII family. RnhC subfamily.</text>
</comment>
<dbReference type="HAMAP" id="MF_00052_B">
    <property type="entry name" value="RNase_HII_B"/>
    <property type="match status" value="1"/>
</dbReference>
<dbReference type="PANTHER" id="PTHR10954:SF23">
    <property type="entry name" value="RIBONUCLEASE"/>
    <property type="match status" value="1"/>
</dbReference>
<dbReference type="InterPro" id="IPR012337">
    <property type="entry name" value="RNaseH-like_sf"/>
</dbReference>
<dbReference type="SUPFAM" id="SSF53098">
    <property type="entry name" value="Ribonuclease H-like"/>
    <property type="match status" value="1"/>
</dbReference>
<evidence type="ECO:0000256" key="2">
    <source>
        <dbReference type="ARBA" id="ARBA00004065"/>
    </source>
</evidence>
<dbReference type="GO" id="GO:0004523">
    <property type="term" value="F:RNA-DNA hybrid ribonuclease activity"/>
    <property type="evidence" value="ECO:0007669"/>
    <property type="project" value="UniProtKB-UniRule"/>
</dbReference>
<comment type="catalytic activity">
    <reaction evidence="1 13 14 15">
        <text>Endonucleolytic cleavage to 5'-phosphomonoester.</text>
        <dbReference type="EC" id="3.1.26.4"/>
    </reaction>
</comment>
<reference evidence="18" key="1">
    <citation type="submission" date="2017-02" db="EMBL/GenBank/DDBJ databases">
        <authorList>
            <person name="Varghese N."/>
            <person name="Submissions S."/>
        </authorList>
    </citation>
    <scope>NUCLEOTIDE SEQUENCE [LARGE SCALE GENOMIC DNA]</scope>
    <source>
        <strain evidence="18">ATCC 700200</strain>
    </source>
</reference>
<comment type="subcellular location">
    <subcellularLocation>
        <location evidence="3 13">Cytoplasm</location>
    </subcellularLocation>
</comment>
<evidence type="ECO:0000256" key="4">
    <source>
        <dbReference type="ARBA" id="ARBA00008378"/>
    </source>
</evidence>
<dbReference type="STRING" id="48467.SAMN02745166_03861"/>
<feature type="binding site" evidence="13 14">
    <location>
        <position position="32"/>
    </location>
    <ligand>
        <name>a divalent metal cation</name>
        <dbReference type="ChEBI" id="CHEBI:60240"/>
    </ligand>
</feature>
<dbReference type="NCBIfam" id="NF000595">
    <property type="entry name" value="PRK00015.1-3"/>
    <property type="match status" value="1"/>
</dbReference>
<evidence type="ECO:0000256" key="14">
    <source>
        <dbReference type="PROSITE-ProRule" id="PRU01319"/>
    </source>
</evidence>
<dbReference type="GO" id="GO:0003723">
    <property type="term" value="F:RNA binding"/>
    <property type="evidence" value="ECO:0007669"/>
    <property type="project" value="UniProtKB-UniRule"/>
</dbReference>
<dbReference type="GO" id="GO:0005737">
    <property type="term" value="C:cytoplasm"/>
    <property type="evidence" value="ECO:0007669"/>
    <property type="project" value="UniProtKB-SubCell"/>
</dbReference>
<evidence type="ECO:0000256" key="12">
    <source>
        <dbReference type="ARBA" id="ARBA00023211"/>
    </source>
</evidence>
<organism evidence="17 18">
    <name type="scientific">Prosthecobacter debontii</name>
    <dbReference type="NCBI Taxonomy" id="48467"/>
    <lineage>
        <taxon>Bacteria</taxon>
        <taxon>Pseudomonadati</taxon>
        <taxon>Verrucomicrobiota</taxon>
        <taxon>Verrucomicrobiia</taxon>
        <taxon>Verrucomicrobiales</taxon>
        <taxon>Verrucomicrobiaceae</taxon>
        <taxon>Prosthecobacter</taxon>
    </lineage>
</organism>
<dbReference type="InterPro" id="IPR022898">
    <property type="entry name" value="RNase_HII"/>
</dbReference>
<comment type="cofactor">
    <cofactor evidence="13 14">
        <name>Mn(2+)</name>
        <dbReference type="ChEBI" id="CHEBI:29035"/>
    </cofactor>
    <cofactor evidence="13 14">
        <name>Mg(2+)</name>
        <dbReference type="ChEBI" id="CHEBI:18420"/>
    </cofactor>
    <text evidence="13 14">Manganese or magnesium. Binds 1 divalent metal ion per monomer in the absence of substrate. May bind a second metal ion after substrate binding.</text>
</comment>
<evidence type="ECO:0000256" key="8">
    <source>
        <dbReference type="ARBA" id="ARBA00022722"/>
    </source>
</evidence>
<evidence type="ECO:0000256" key="6">
    <source>
        <dbReference type="ARBA" id="ARBA00019179"/>
    </source>
</evidence>
<evidence type="ECO:0000313" key="17">
    <source>
        <dbReference type="EMBL" id="SKB03629.1"/>
    </source>
</evidence>
<evidence type="ECO:0000256" key="10">
    <source>
        <dbReference type="ARBA" id="ARBA00022759"/>
    </source>
</evidence>
<dbReference type="AlphaFoldDB" id="A0A1T4YPC7"/>
<keyword evidence="8 13" id="KW-0540">Nuclease</keyword>
<feature type="domain" description="RNase H type-2" evidence="16">
    <location>
        <begin position="26"/>
        <end position="216"/>
    </location>
</feature>
<keyword evidence="7 13" id="KW-0963">Cytoplasm</keyword>
<evidence type="ECO:0000259" key="16">
    <source>
        <dbReference type="PROSITE" id="PS51975"/>
    </source>
</evidence>
<dbReference type="GO" id="GO:0043137">
    <property type="term" value="P:DNA replication, removal of RNA primer"/>
    <property type="evidence" value="ECO:0007669"/>
    <property type="project" value="TreeGrafter"/>
</dbReference>
<keyword evidence="9 13" id="KW-0479">Metal-binding</keyword>
<dbReference type="InterPro" id="IPR001352">
    <property type="entry name" value="RNase_HII/HIII"/>
</dbReference>
<dbReference type="InterPro" id="IPR024567">
    <property type="entry name" value="RNase_HII/HIII_dom"/>
</dbReference>
<evidence type="ECO:0000256" key="5">
    <source>
        <dbReference type="ARBA" id="ARBA00012180"/>
    </source>
</evidence>
<evidence type="ECO:0000256" key="7">
    <source>
        <dbReference type="ARBA" id="ARBA00022490"/>
    </source>
</evidence>
<keyword evidence="18" id="KW-1185">Reference proteome</keyword>
<accession>A0A1T4YPC7</accession>
<evidence type="ECO:0000256" key="15">
    <source>
        <dbReference type="RuleBase" id="RU003515"/>
    </source>
</evidence>
<evidence type="ECO:0000256" key="1">
    <source>
        <dbReference type="ARBA" id="ARBA00000077"/>
    </source>
</evidence>
<feature type="binding site" evidence="13 14">
    <location>
        <position position="33"/>
    </location>
    <ligand>
        <name>a divalent metal cation</name>
        <dbReference type="ChEBI" id="CHEBI:60240"/>
    </ligand>
</feature>
<dbReference type="Gene3D" id="3.30.420.10">
    <property type="entry name" value="Ribonuclease H-like superfamily/Ribonuclease H"/>
    <property type="match status" value="1"/>
</dbReference>
<name>A0A1T4YPC7_9BACT</name>
<dbReference type="InterPro" id="IPR036397">
    <property type="entry name" value="RNaseH_sf"/>
</dbReference>
<keyword evidence="11 13" id="KW-0378">Hydrolase</keyword>
<dbReference type="PANTHER" id="PTHR10954">
    <property type="entry name" value="RIBONUCLEASE H2 SUBUNIT A"/>
    <property type="match status" value="1"/>
</dbReference>
<dbReference type="Pfam" id="PF01351">
    <property type="entry name" value="RNase_HII"/>
    <property type="match status" value="1"/>
</dbReference>